<dbReference type="Pfam" id="PF12796">
    <property type="entry name" value="Ank_2"/>
    <property type="match status" value="6"/>
</dbReference>
<keyword evidence="1" id="KW-0677">Repeat</keyword>
<evidence type="ECO:0000256" key="1">
    <source>
        <dbReference type="ARBA" id="ARBA00022737"/>
    </source>
</evidence>
<feature type="repeat" description="ANK" evidence="3">
    <location>
        <begin position="850"/>
        <end position="882"/>
    </location>
</feature>
<organism evidence="5 6">
    <name type="scientific">Hypocrea atroviridis (strain ATCC 20476 / IMI 206040)</name>
    <name type="common">Trichoderma atroviride</name>
    <dbReference type="NCBI Taxonomy" id="452589"/>
    <lineage>
        <taxon>Eukaryota</taxon>
        <taxon>Fungi</taxon>
        <taxon>Dikarya</taxon>
        <taxon>Ascomycota</taxon>
        <taxon>Pezizomycotina</taxon>
        <taxon>Sordariomycetes</taxon>
        <taxon>Hypocreomycetidae</taxon>
        <taxon>Hypocreales</taxon>
        <taxon>Hypocreaceae</taxon>
        <taxon>Trichoderma</taxon>
    </lineage>
</organism>
<feature type="repeat" description="ANK" evidence="3">
    <location>
        <begin position="1545"/>
        <end position="1577"/>
    </location>
</feature>
<accession>G9NNP7</accession>
<feature type="repeat" description="ANK" evidence="3">
    <location>
        <begin position="1308"/>
        <end position="1340"/>
    </location>
</feature>
<evidence type="ECO:0000313" key="6">
    <source>
        <dbReference type="Proteomes" id="UP000005426"/>
    </source>
</evidence>
<dbReference type="InterPro" id="IPR013320">
    <property type="entry name" value="ConA-like_dom_sf"/>
</dbReference>
<dbReference type="SUPFAM" id="SSF48403">
    <property type="entry name" value="Ankyrin repeat"/>
    <property type="match status" value="3"/>
</dbReference>
<dbReference type="SUPFAM" id="SSF49899">
    <property type="entry name" value="Concanavalin A-like lectins/glucanases"/>
    <property type="match status" value="1"/>
</dbReference>
<keyword evidence="2 3" id="KW-0040">ANK repeat</keyword>
<reference evidence="5 6" key="1">
    <citation type="journal article" date="2011" name="Genome Biol.">
        <title>Comparative genome sequence analysis underscores mycoparasitism as the ancestral life style of Trichoderma.</title>
        <authorList>
            <person name="Kubicek C.P."/>
            <person name="Herrera-Estrella A."/>
            <person name="Seidl-Seiboth V."/>
            <person name="Martinez D.A."/>
            <person name="Druzhinina I.S."/>
            <person name="Thon M."/>
            <person name="Zeilinger S."/>
            <person name="Casas-Flores S."/>
            <person name="Horwitz B.A."/>
            <person name="Mukherjee P.K."/>
            <person name="Mukherjee M."/>
            <person name="Kredics L."/>
            <person name="Alcaraz L.D."/>
            <person name="Aerts A."/>
            <person name="Antal Z."/>
            <person name="Atanasova L."/>
            <person name="Cervantes-Badillo M.G."/>
            <person name="Challacombe J."/>
            <person name="Chertkov O."/>
            <person name="McCluskey K."/>
            <person name="Coulpier F."/>
            <person name="Deshpande N."/>
            <person name="von Doehren H."/>
            <person name="Ebbole D.J."/>
            <person name="Esquivel-Naranjo E.U."/>
            <person name="Fekete E."/>
            <person name="Flipphi M."/>
            <person name="Glaser F."/>
            <person name="Gomez-Rodriguez E.Y."/>
            <person name="Gruber S."/>
            <person name="Han C."/>
            <person name="Henrissat B."/>
            <person name="Hermosa R."/>
            <person name="Hernandez-Onate M."/>
            <person name="Karaffa L."/>
            <person name="Kosti I."/>
            <person name="Le Crom S."/>
            <person name="Lindquist E."/>
            <person name="Lucas S."/>
            <person name="Luebeck M."/>
            <person name="Luebeck P.S."/>
            <person name="Margeot A."/>
            <person name="Metz B."/>
            <person name="Misra M."/>
            <person name="Nevalainen H."/>
            <person name="Omann M."/>
            <person name="Packer N."/>
            <person name="Perrone G."/>
            <person name="Uresti-Rivera E.E."/>
            <person name="Salamov A."/>
            <person name="Schmoll M."/>
            <person name="Seiboth B."/>
            <person name="Shapiro H."/>
            <person name="Sukno S."/>
            <person name="Tamayo-Ramos J.A."/>
            <person name="Tisch D."/>
            <person name="Wiest A."/>
            <person name="Wilkinson H.H."/>
            <person name="Zhang M."/>
            <person name="Coutinho P.M."/>
            <person name="Kenerley C.M."/>
            <person name="Monte E."/>
            <person name="Baker S.E."/>
            <person name="Grigoriev I.V."/>
        </authorList>
    </citation>
    <scope>NUCLEOTIDE SEQUENCE [LARGE SCALE GENOMIC DNA]</scope>
    <source>
        <strain evidence="6">ATCC 20476 / IMI 206040</strain>
    </source>
</reference>
<dbReference type="PROSITE" id="PS50088">
    <property type="entry name" value="ANK_REPEAT"/>
    <property type="match status" value="12"/>
</dbReference>
<feature type="repeat" description="ANK" evidence="3">
    <location>
        <begin position="1173"/>
        <end position="1195"/>
    </location>
</feature>
<dbReference type="Pfam" id="PF24883">
    <property type="entry name" value="NPHP3_N"/>
    <property type="match status" value="1"/>
</dbReference>
<feature type="repeat" description="ANK" evidence="3">
    <location>
        <begin position="1474"/>
        <end position="1506"/>
    </location>
</feature>
<dbReference type="STRING" id="452589.G9NNP7"/>
<dbReference type="Proteomes" id="UP000005426">
    <property type="component" value="Unassembled WGS sequence"/>
</dbReference>
<feature type="repeat" description="ANK" evidence="3">
    <location>
        <begin position="1644"/>
        <end position="1676"/>
    </location>
</feature>
<dbReference type="SMART" id="SM00248">
    <property type="entry name" value="ANK"/>
    <property type="match status" value="26"/>
</dbReference>
<dbReference type="Pfam" id="PF13637">
    <property type="entry name" value="Ank_4"/>
    <property type="match status" value="2"/>
</dbReference>
<dbReference type="HOGENOM" id="CLU_001662_0_0_1"/>
<dbReference type="InterPro" id="IPR003877">
    <property type="entry name" value="SPRY_dom"/>
</dbReference>
<dbReference type="PANTHER" id="PTHR24198">
    <property type="entry name" value="ANKYRIN REPEAT AND PROTEIN KINASE DOMAIN-CONTAINING PROTEIN"/>
    <property type="match status" value="1"/>
</dbReference>
<dbReference type="eggNOG" id="KOG4177">
    <property type="taxonomic scope" value="Eukaryota"/>
</dbReference>
<evidence type="ECO:0000256" key="2">
    <source>
        <dbReference type="ARBA" id="ARBA00023043"/>
    </source>
</evidence>
<dbReference type="InterPro" id="IPR036770">
    <property type="entry name" value="Ankyrin_rpt-contain_sf"/>
</dbReference>
<dbReference type="PRINTS" id="PR01415">
    <property type="entry name" value="ANKYRIN"/>
</dbReference>
<dbReference type="InterPro" id="IPR002110">
    <property type="entry name" value="Ankyrin_rpt"/>
</dbReference>
<proteinExistence type="predicted"/>
<evidence type="ECO:0000256" key="3">
    <source>
        <dbReference type="PROSITE-ProRule" id="PRU00023"/>
    </source>
</evidence>
<dbReference type="InterPro" id="IPR056884">
    <property type="entry name" value="NPHP3-like_N"/>
</dbReference>
<feature type="repeat" description="ANK" evidence="3">
    <location>
        <begin position="1441"/>
        <end position="1473"/>
    </location>
</feature>
<comment type="caution">
    <text evidence="5">The sequence shown here is derived from an EMBL/GenBank/DDBJ whole genome shotgun (WGS) entry which is preliminary data.</text>
</comment>
<gene>
    <name evidence="5" type="ORF">TRIATDRAFT_306406</name>
</gene>
<evidence type="ECO:0000259" key="4">
    <source>
        <dbReference type="PROSITE" id="PS50188"/>
    </source>
</evidence>
<dbReference type="Pfam" id="PF00622">
    <property type="entry name" value="SPRY"/>
    <property type="match status" value="1"/>
</dbReference>
<dbReference type="PROSITE" id="PS50188">
    <property type="entry name" value="B302_SPRY"/>
    <property type="match status" value="1"/>
</dbReference>
<dbReference type="Gene3D" id="1.25.40.20">
    <property type="entry name" value="Ankyrin repeat-containing domain"/>
    <property type="match status" value="5"/>
</dbReference>
<dbReference type="PANTHER" id="PTHR24198:SF165">
    <property type="entry name" value="ANKYRIN REPEAT-CONTAINING PROTEIN-RELATED"/>
    <property type="match status" value="1"/>
</dbReference>
<feature type="repeat" description="ANK" evidence="3">
    <location>
        <begin position="1408"/>
        <end position="1440"/>
    </location>
</feature>
<dbReference type="InterPro" id="IPR043136">
    <property type="entry name" value="B30.2/SPRY_sf"/>
</dbReference>
<feature type="repeat" description="ANK" evidence="3">
    <location>
        <begin position="1578"/>
        <end position="1610"/>
    </location>
</feature>
<dbReference type="CDD" id="cd12885">
    <property type="entry name" value="SPRY_RanBP_like"/>
    <property type="match status" value="1"/>
</dbReference>
<dbReference type="KEGG" id="tatv:25782662"/>
<sequence>MSQLCFVVIDEHPSNNKKSDSNAKSQAESFLSMQFEDAIIKYYNILEYEWRFPKLWGLEQQADEILQDLVKDDNLALTLLLAAASSRYQIVSSLTKSLIFFGALHRAKSDLDARNYIFHRVSTLASRAHDSFALAQAHISAFPAIQRDFIAISNNYRVINFIESQSTEVDYLAMDEYCSTMDVSMEENIMTSWNYTGLWVSTKENQAMNHLVRVITDMITMEPKSLYDQSQLYLGKLSTRLADTITHSYTQSMLQTESESWITDNPSFIQWRKSTVNAVLHIDGKPGSGTTLLSSFILNFLKTNLTFKNHVLLKFTITSFGSSSLQLTVMLLSLSHQILAQRPAVFQRVSWLCSWLLNDTGVTFTKPIAYSLLSVLINLLDEPIFCVIENIHLTADPSECQQLLIDVATTKHSASPLRILVTNESYMRAHAQEAPYNDQGTAARFSTLNEQGVAYLPLHLQSEQAMFTFMKQSVQEGILRLTEEKPCWVELEKDIQEKICIEGTTQLLAMHQIDLLRYPVPPTTKLSLKQVLEHLPLTLEDLCTQALPLPSASSETQEEKRALSALCWIAFAFRPLEVREAAIALAFDNESINSIHSLKDNMWSDIVGDLSAILGPLLRVVGNHLYPIHHTIKALPVLASENRAFHLKALVTCLKYLRIILTENYSDNVEQTHVEKMRISFDNPECDLLRYSSIYWPDHFRIVFSNEPCWGQDADTTQQAAAMNLTYEFIKCKPLLDEWSRAYNIFFPDIYGSDAVDLFDITGLTVACKFGLLPIAQKYASDDSNCISATEYTNALDIAARFGHADIVKWLLSRGTLSPRAIYLASIGGHVDVVKELVQKDFQVDHADTNGYTSLLHTARLGHLEALRFLLQNGASTAKKYQDDSTALHFSSRIGHLSAVKELMDRSDCGCVDKEGYTALHRAAAGGFFEVVVYFYPRYKDIRKLSCVTNNHDTILHLAVVSGSYTTCQFLLQQRDTAVLINTANKQRKTPLHFAAEYGYLDIMRCILDIVDNGPDFEIMGPSDISAVSSRKAVVGEISPSRLAAQNGHLAVMTELLDRQARRLKQTSTTTDSAWSNLDDAYLCLRDAASSGHIDIVDKLLNASVVVSKPDDQEHTPLQLAAIFGHSDTVEKISASACQEDQQAALLLALQTGDSTVIRSLMRSGTPVTRTKSGESPIHLAVGSGNIQVFQELLETEEARLIFQGEQENLISIAAERSHVPLLDHILSGTCISANENAKDRIFQRLMKNTVIWKDNRVLEALLNNGLSCDMKDAEGHQPLHIAAKHGNRETVGLLIEAGAAIDSIASSGGTPLLIAIQAENRSACESLLELNAHPDIADDDGLTPLFLACEHEAYEFVRLLLQYGADIGAINPGGRTALHKSVKSPEMMDILLEKGQGKHYVDVADAQHQTPLLLAAASGINKTVHCLLDANADLHQTDENGYTALHFAVFGEHLETTKILIDRGADCNRKANNGRLPLHLAAERCHYDALEYLLPLTEDINVLDSRFGTPLAAAGRSFTQHDQSIRCTKLLLRKDAQINCFGGKLHSPLQTAVWHGNLELVQLLLENGAEVNAVGGNFQSALNAAIKTKHVGIIELLLSHNADPNIEYNNRSALENAVYSGNFHILEALLNAITDLDRQIFDKGQNAFRMAVKTDKLELVELMMKKGVNVQGDHSGTPLLSHIVNSYSKCVLDYFLHDGRGYIDINEQDIDGQTALDCAVLADIDLVEVLLDAGADPNVQDKYGNTALIHALRGGNTAVDEILAYEDRKSRIPVRFELVDNIGRGPLYWACYYGHNDCFEHAMLKLSTLQSKNAENSKCSFISAIHAAAAGNRQMMLQKLIEYDIDVTRPDRNNWTALHTAKAYCYEKIQSMLEDRVRSQGIKSLETSLNPPSLQRPSRWNKLDMHRALKTSEDGLVIFLEDPAAEDTISGDYTAITDFCIPNDERVFYFEIQMTRLETSEDSIGDPEIAVGLSEEHIHLDSTVGCESGSWGFLGDSGQLYERGGKMKKFHKGYGSQHTVGCGIDFSKNVGFLTKNGRYLGHFSTAVTGKLYPTVSFGQNLVKGSCITANFGNDQGIKFMYDLEKLDQVMEKVREIERDRRWM</sequence>
<feature type="domain" description="B30.2/SPRY" evidence="4">
    <location>
        <begin position="1879"/>
        <end position="2077"/>
    </location>
</feature>
<feature type="repeat" description="ANK" evidence="3">
    <location>
        <begin position="1275"/>
        <end position="1307"/>
    </location>
</feature>
<dbReference type="InterPro" id="IPR044736">
    <property type="entry name" value="Gid1/RanBPM/SPLA_SPRY"/>
</dbReference>
<dbReference type="SMART" id="SM00449">
    <property type="entry name" value="SPRY"/>
    <property type="match status" value="1"/>
</dbReference>
<protein>
    <submittedName>
        <fullName evidence="5">Ankyrin repeat protein</fullName>
    </submittedName>
</protein>
<feature type="repeat" description="ANK" evidence="3">
    <location>
        <begin position="987"/>
        <end position="1022"/>
    </location>
</feature>
<feature type="repeat" description="ANK" evidence="3">
    <location>
        <begin position="1341"/>
        <end position="1373"/>
    </location>
</feature>
<dbReference type="GeneID" id="25782662"/>
<dbReference type="OMA" id="EYASERC"/>
<name>G9NNP7_HYPAI</name>
<dbReference type="OrthoDB" id="4937852at2759"/>
<dbReference type="PROSITE" id="PS50297">
    <property type="entry name" value="ANK_REP_REGION"/>
    <property type="match status" value="8"/>
</dbReference>
<dbReference type="Gene3D" id="2.60.120.920">
    <property type="match status" value="1"/>
</dbReference>
<dbReference type="eggNOG" id="KOG1477">
    <property type="taxonomic scope" value="Eukaryota"/>
</dbReference>
<dbReference type="Pfam" id="PF00023">
    <property type="entry name" value="Ank"/>
    <property type="match status" value="1"/>
</dbReference>
<evidence type="ECO:0000313" key="5">
    <source>
        <dbReference type="EMBL" id="EHK47688.1"/>
    </source>
</evidence>
<keyword evidence="6" id="KW-1185">Reference proteome</keyword>
<dbReference type="InterPro" id="IPR001870">
    <property type="entry name" value="B30.2/SPRY"/>
</dbReference>
<dbReference type="EMBL" id="ABDG02000020">
    <property type="protein sequence ID" value="EHK47688.1"/>
    <property type="molecule type" value="Genomic_DNA"/>
</dbReference>